<dbReference type="InterPro" id="IPR011990">
    <property type="entry name" value="TPR-like_helical_dom_sf"/>
</dbReference>
<protein>
    <recommendedName>
        <fullName evidence="2">Tetratricopeptide repeat protein</fullName>
    </recommendedName>
</protein>
<dbReference type="Gene3D" id="1.25.40.10">
    <property type="entry name" value="Tetratricopeptide repeat domain"/>
    <property type="match status" value="3"/>
</dbReference>
<evidence type="ECO:0000313" key="1">
    <source>
        <dbReference type="EMBL" id="GER94436.1"/>
    </source>
</evidence>
<name>A0A5J4LA60_9ZZZZ</name>
<dbReference type="PROSITE" id="PS51257">
    <property type="entry name" value="PROKAR_LIPOPROTEIN"/>
    <property type="match status" value="1"/>
</dbReference>
<evidence type="ECO:0008006" key="2">
    <source>
        <dbReference type="Google" id="ProtNLM"/>
    </source>
</evidence>
<dbReference type="Pfam" id="PF13432">
    <property type="entry name" value="TPR_16"/>
    <property type="match status" value="1"/>
</dbReference>
<proteinExistence type="predicted"/>
<dbReference type="SMART" id="SM00028">
    <property type="entry name" value="TPR"/>
    <property type="match status" value="5"/>
</dbReference>
<sequence length="564" mass="64622">MYSRDKRQKKIIKFVACYLLVSVLLATGCLLLTDSAVFASEDRLKIADEYLKTKHYVKAKEIYREVFLAEPTSISGKKALFGMGKADYYLKNYYEARQNIKRFISTSQIPEYQDEAYLILGYISLHFQKFKEAEQYFEAVGESLKEKANIGRAEVALKTGDIARAEYFLSMVSKRIAEIDPRILYLRAMVYSSKGMHKEAVNMINKILDSALREYDIRVEKARIFFNARRLKEAERLCRSIIDKPSSNIELINAKRVLLQIYEVDGKLDDALKLRLELLPYESNDNFKLKIVSLYDKKNDLNNAMKYLSYLSNKKLRSAEIEKRLKAVIAAKDPKALEYVKNFSFSLDPDNPFIIDASRYLIANGKKTEGKQLLMKALKGGARGDASMYMAELLVQEGKYSEAETMLKSLSLDARYIYKASYIIADIMERQGKYDAAIEYLLKIVKAVTDYRIAAKLGDLYYRINDKRNALKYYIMASNKGDGLSSLKAADCLYISGDYTKAKAYYKRALDYNVKDPKSLQWAQYQYGKLARNSDYLKKAIAGGGEIADAAAIISREREFVKNK</sequence>
<dbReference type="EMBL" id="BLAB01000001">
    <property type="protein sequence ID" value="GER94436.1"/>
    <property type="molecule type" value="Genomic_DNA"/>
</dbReference>
<dbReference type="SUPFAM" id="SSF48452">
    <property type="entry name" value="TPR-like"/>
    <property type="match status" value="1"/>
</dbReference>
<dbReference type="InterPro" id="IPR019734">
    <property type="entry name" value="TPR_rpt"/>
</dbReference>
<reference evidence="1" key="1">
    <citation type="submission" date="2019-10" db="EMBL/GenBank/DDBJ databases">
        <title>Metagenomic sequencing of thiosulfate-disproportionating enrichment culture.</title>
        <authorList>
            <person name="Umezawa K."/>
            <person name="Kojima H."/>
            <person name="Fukui M."/>
        </authorList>
    </citation>
    <scope>NUCLEOTIDE SEQUENCE</scope>
    <source>
        <strain evidence="1">45J</strain>
    </source>
</reference>
<dbReference type="AlphaFoldDB" id="A0A5J4LA60"/>
<dbReference type="Pfam" id="PF13181">
    <property type="entry name" value="TPR_8"/>
    <property type="match status" value="2"/>
</dbReference>
<dbReference type="PANTHER" id="PTHR12558">
    <property type="entry name" value="CELL DIVISION CYCLE 16,23,27"/>
    <property type="match status" value="1"/>
</dbReference>
<accession>A0A5J4LA60</accession>
<organism evidence="1">
    <name type="scientific">hot springs metagenome</name>
    <dbReference type="NCBI Taxonomy" id="433727"/>
    <lineage>
        <taxon>unclassified sequences</taxon>
        <taxon>metagenomes</taxon>
        <taxon>ecological metagenomes</taxon>
    </lineage>
</organism>
<comment type="caution">
    <text evidence="1">The sequence shown here is derived from an EMBL/GenBank/DDBJ whole genome shotgun (WGS) entry which is preliminary data.</text>
</comment>
<gene>
    <name evidence="1" type="ORF">A45J_2199</name>
</gene>
<dbReference type="PANTHER" id="PTHR12558:SF13">
    <property type="entry name" value="CELL DIVISION CYCLE PROTEIN 27 HOMOLOG"/>
    <property type="match status" value="1"/>
</dbReference>